<dbReference type="EMBL" id="CAJPWZ010001601">
    <property type="protein sequence ID" value="CAG2218608.1"/>
    <property type="molecule type" value="Genomic_DNA"/>
</dbReference>
<keyword evidence="3" id="KW-1185">Reference proteome</keyword>
<organism evidence="2 3">
    <name type="scientific">Mytilus edulis</name>
    <name type="common">Blue mussel</name>
    <dbReference type="NCBI Taxonomy" id="6550"/>
    <lineage>
        <taxon>Eukaryota</taxon>
        <taxon>Metazoa</taxon>
        <taxon>Spiralia</taxon>
        <taxon>Lophotrochozoa</taxon>
        <taxon>Mollusca</taxon>
        <taxon>Bivalvia</taxon>
        <taxon>Autobranchia</taxon>
        <taxon>Pteriomorphia</taxon>
        <taxon>Mytilida</taxon>
        <taxon>Mytiloidea</taxon>
        <taxon>Mytilidae</taxon>
        <taxon>Mytilinae</taxon>
        <taxon>Mytilus</taxon>
    </lineage>
</organism>
<sequence length="311" mass="35486">MAEGGAKKDKTKKIQSVGNFNYRKLGDDISVSDFTNPWTFYGLFSKDDKFVNNWLRQENLLLAEYSYENISTGETVDVDTNTIEGAWKHCKDYFRKMNGVKLSTFESHLCEIVWRNHHSKSNIYQAFFDELRGVYNLKDVPEFTYEHPIFKDTFTMSENEKVVRMSDVSDNSDGDSDQVMSVHAVSVQPVYVHPVSVQSESVHAVSVQSESVHAVSVQSESVHAVSVQSESVQAVSVRLPVQETTKEKRGGRKVEKQKRRSSSLPMTRGRARKKYGCPEGFTQVEKRERCPNPYSKQNFVAFESSDDDFDN</sequence>
<dbReference type="Proteomes" id="UP000683360">
    <property type="component" value="Unassembled WGS sequence"/>
</dbReference>
<evidence type="ECO:0000256" key="1">
    <source>
        <dbReference type="SAM" id="MobiDB-lite"/>
    </source>
</evidence>
<reference evidence="2" key="1">
    <citation type="submission" date="2021-03" db="EMBL/GenBank/DDBJ databases">
        <authorList>
            <person name="Bekaert M."/>
        </authorList>
    </citation>
    <scope>NUCLEOTIDE SEQUENCE</scope>
</reference>
<dbReference type="OrthoDB" id="6151759at2759"/>
<proteinExistence type="predicted"/>
<evidence type="ECO:0000313" key="3">
    <source>
        <dbReference type="Proteomes" id="UP000683360"/>
    </source>
</evidence>
<dbReference type="AlphaFoldDB" id="A0A8S3SCV3"/>
<feature type="compositionally biased region" description="Basic and acidic residues" evidence="1">
    <location>
        <begin position="244"/>
        <end position="254"/>
    </location>
</feature>
<gene>
    <name evidence="2" type="ORF">MEDL_32214</name>
</gene>
<accession>A0A8S3SCV3</accession>
<name>A0A8S3SCV3_MYTED</name>
<protein>
    <submittedName>
        <fullName evidence="2">Uncharacterized protein</fullName>
    </submittedName>
</protein>
<evidence type="ECO:0000313" key="2">
    <source>
        <dbReference type="EMBL" id="CAG2218608.1"/>
    </source>
</evidence>
<feature type="region of interest" description="Disordered" evidence="1">
    <location>
        <begin position="244"/>
        <end position="277"/>
    </location>
</feature>
<comment type="caution">
    <text evidence="2">The sequence shown here is derived from an EMBL/GenBank/DDBJ whole genome shotgun (WGS) entry which is preliminary data.</text>
</comment>